<accession>A0A4V6A4T9</accession>
<evidence type="ECO:0000313" key="1">
    <source>
        <dbReference type="EMBL" id="TKR88255.1"/>
    </source>
</evidence>
<organism evidence="1 2">
    <name type="scientific">Steinernema carpocapsae</name>
    <name type="common">Entomopathogenic nematode</name>
    <dbReference type="NCBI Taxonomy" id="34508"/>
    <lineage>
        <taxon>Eukaryota</taxon>
        <taxon>Metazoa</taxon>
        <taxon>Ecdysozoa</taxon>
        <taxon>Nematoda</taxon>
        <taxon>Chromadorea</taxon>
        <taxon>Rhabditida</taxon>
        <taxon>Tylenchina</taxon>
        <taxon>Panagrolaimomorpha</taxon>
        <taxon>Strongyloidoidea</taxon>
        <taxon>Steinernematidae</taxon>
        <taxon>Steinernema</taxon>
    </lineage>
</organism>
<proteinExistence type="predicted"/>
<keyword evidence="2" id="KW-1185">Reference proteome</keyword>
<dbReference type="Proteomes" id="UP000298663">
    <property type="component" value="Unassembled WGS sequence"/>
</dbReference>
<reference evidence="1 2" key="1">
    <citation type="journal article" date="2015" name="Genome Biol.">
        <title>Comparative genomics of Steinernema reveals deeply conserved gene regulatory networks.</title>
        <authorList>
            <person name="Dillman A.R."/>
            <person name="Macchietto M."/>
            <person name="Porter C.F."/>
            <person name="Rogers A."/>
            <person name="Williams B."/>
            <person name="Antoshechkin I."/>
            <person name="Lee M.M."/>
            <person name="Goodwin Z."/>
            <person name="Lu X."/>
            <person name="Lewis E.E."/>
            <person name="Goodrich-Blair H."/>
            <person name="Stock S.P."/>
            <person name="Adams B.J."/>
            <person name="Sternberg P.W."/>
            <person name="Mortazavi A."/>
        </authorList>
    </citation>
    <scope>NUCLEOTIDE SEQUENCE [LARGE SCALE GENOMIC DNA]</scope>
    <source>
        <strain evidence="1 2">ALL</strain>
    </source>
</reference>
<protein>
    <submittedName>
        <fullName evidence="1">Uncharacterized protein</fullName>
    </submittedName>
</protein>
<sequence length="95" mass="11080">MYLFSQLLGSQNFNLKFINKCGKLPTAASKTLHPDTSIWIARRCFHVKRPDDIDSLRPGRQLQSGRSFSFRPLFNKRSVYFLCPSHSRRLRFTSS</sequence>
<gene>
    <name evidence="1" type="ORF">L596_012528</name>
</gene>
<reference evidence="1 2" key="2">
    <citation type="journal article" date="2019" name="G3 (Bethesda)">
        <title>Hybrid Assembly of the Genome of the Entomopathogenic Nematode Steinernema carpocapsae Identifies the X-Chromosome.</title>
        <authorList>
            <person name="Serra L."/>
            <person name="Macchietto M."/>
            <person name="Macias-Munoz A."/>
            <person name="McGill C.J."/>
            <person name="Rodriguez I.M."/>
            <person name="Rodriguez B."/>
            <person name="Murad R."/>
            <person name="Mortazavi A."/>
        </authorList>
    </citation>
    <scope>NUCLEOTIDE SEQUENCE [LARGE SCALE GENOMIC DNA]</scope>
    <source>
        <strain evidence="1 2">ALL</strain>
    </source>
</reference>
<evidence type="ECO:0000313" key="2">
    <source>
        <dbReference type="Proteomes" id="UP000298663"/>
    </source>
</evidence>
<comment type="caution">
    <text evidence="1">The sequence shown here is derived from an EMBL/GenBank/DDBJ whole genome shotgun (WGS) entry which is preliminary data.</text>
</comment>
<dbReference type="EMBL" id="AZBU02000003">
    <property type="protein sequence ID" value="TKR88255.1"/>
    <property type="molecule type" value="Genomic_DNA"/>
</dbReference>
<dbReference type="AlphaFoldDB" id="A0A4V6A4T9"/>
<name>A0A4V6A4T9_STECR</name>